<dbReference type="AlphaFoldDB" id="A0A9W3ANY9"/>
<dbReference type="GeneID" id="106053009"/>
<dbReference type="Gene3D" id="1.25.10.10">
    <property type="entry name" value="Leucine-rich Repeat Variant"/>
    <property type="match status" value="2"/>
</dbReference>
<feature type="domain" description="Exportin-7/Ran-binding protein 17 TPR repeats" evidence="9">
    <location>
        <begin position="596"/>
        <end position="704"/>
    </location>
</feature>
<organism evidence="10 11">
    <name type="scientific">Biomphalaria glabrata</name>
    <name type="common">Bloodfluke planorb</name>
    <name type="synonym">Freshwater snail</name>
    <dbReference type="NCBI Taxonomy" id="6526"/>
    <lineage>
        <taxon>Eukaryota</taxon>
        <taxon>Metazoa</taxon>
        <taxon>Spiralia</taxon>
        <taxon>Lophotrochozoa</taxon>
        <taxon>Mollusca</taxon>
        <taxon>Gastropoda</taxon>
        <taxon>Heterobranchia</taxon>
        <taxon>Euthyneura</taxon>
        <taxon>Panpulmonata</taxon>
        <taxon>Hygrophila</taxon>
        <taxon>Lymnaeoidea</taxon>
        <taxon>Planorbidae</taxon>
        <taxon>Biomphalaria</taxon>
    </lineage>
</organism>
<evidence type="ECO:0000313" key="10">
    <source>
        <dbReference type="Proteomes" id="UP001165740"/>
    </source>
</evidence>
<dbReference type="InterPro" id="IPR057947">
    <property type="entry name" value="TPR_XPO7/RBP17"/>
</dbReference>
<evidence type="ECO:0000256" key="1">
    <source>
        <dbReference type="ARBA" id="ARBA00004123"/>
    </source>
</evidence>
<comment type="subcellular location">
    <subcellularLocation>
        <location evidence="2">Cytoplasm</location>
    </subcellularLocation>
    <subcellularLocation>
        <location evidence="1">Nucleus</location>
    </subcellularLocation>
</comment>
<dbReference type="SUPFAM" id="SSF48371">
    <property type="entry name" value="ARM repeat"/>
    <property type="match status" value="1"/>
</dbReference>
<keyword evidence="7" id="KW-0539">Nucleus</keyword>
<keyword evidence="6" id="KW-0653">Protein transport</keyword>
<gene>
    <name evidence="11" type="primary">LOC106053009</name>
</gene>
<evidence type="ECO:0000256" key="5">
    <source>
        <dbReference type="ARBA" id="ARBA00022490"/>
    </source>
</evidence>
<keyword evidence="4" id="KW-0813">Transport</keyword>
<dbReference type="GO" id="GO:0006611">
    <property type="term" value="P:protein export from nucleus"/>
    <property type="evidence" value="ECO:0007669"/>
    <property type="project" value="TreeGrafter"/>
</dbReference>
<dbReference type="OrthoDB" id="5548448at2759"/>
<dbReference type="GO" id="GO:0005049">
    <property type="term" value="F:nuclear export signal receptor activity"/>
    <property type="evidence" value="ECO:0007669"/>
    <property type="project" value="InterPro"/>
</dbReference>
<dbReference type="GO" id="GO:0005643">
    <property type="term" value="C:nuclear pore"/>
    <property type="evidence" value="ECO:0007669"/>
    <property type="project" value="TreeGrafter"/>
</dbReference>
<evidence type="ECO:0000256" key="8">
    <source>
        <dbReference type="ARBA" id="ARBA00040444"/>
    </source>
</evidence>
<dbReference type="InterPro" id="IPR016024">
    <property type="entry name" value="ARM-type_fold"/>
</dbReference>
<evidence type="ECO:0000259" key="9">
    <source>
        <dbReference type="Pfam" id="PF25795"/>
    </source>
</evidence>
<reference evidence="11" key="1">
    <citation type="submission" date="2025-08" db="UniProtKB">
        <authorList>
            <consortium name="RefSeq"/>
        </authorList>
    </citation>
    <scope>IDENTIFICATION</scope>
</reference>
<dbReference type="PANTHER" id="PTHR12596:SF1">
    <property type="entry name" value="EXPORTIN-4"/>
    <property type="match status" value="1"/>
</dbReference>
<name>A0A9W3ANY9_BIOGL</name>
<dbReference type="Pfam" id="PF25795">
    <property type="entry name" value="TPR_XPO7"/>
    <property type="match status" value="1"/>
</dbReference>
<keyword evidence="5" id="KW-0963">Cytoplasm</keyword>
<keyword evidence="10" id="KW-1185">Reference proteome</keyword>
<sequence>MAEHTVMLELEQASLIFMAPPDLVTREQRQAAQDIILNFRKTLMPYALCQYILEHSKNDYALFQAATTIKEAIIKDWALLGPDAVEALRSFLLRYITNHITLQSYVREQILQTVAVILKRATLDKKGKSCDGLFEDVTALISSGNITMQLVACSMLTSLLNEYSYTNRTSTVGLTWEFHMKCKRAFEQSDLKRVFMFTLKVLNEIEVQPSPLSREATAFLNRILSIAEQVLSWEFTTRGGSINHAYSSNPNASLKPPSGWRDILLDKNTLSLFFRIHQKARFNNEMAHHSLQCLVQLASLNGVIFTEETCQQYLAQYIDGFLQMLSQIELQEYENFGVACIFKNLLLVFTIQHINSLDVILFKSFIQTLTTLTCNIGRLAAQEESMHKDNTIYMESYEKLLESWTRLTIEVNSLPPGCLVVPATQIFNSYMQCHLAPPDGTRPVNADNSEEDIDELEEDDRYKFSDQLWSIGSLGRIVPEHSVPLLSKILEDRVSQISSHLHRLQQHREMVSSHETTVDISGLHSLQEDIHWSILVAGNLLADGDDGETPSIPSSIMKYSISQSKYIDLNLTLKILSSPGHKLDPAHEMNVDPVIRLIAAIFRMCEVENQAIEAKLNEFLSPQVSSTIMWYLERWSDAYLLHDEMEYTEMSLALAASFGMDTDGVKWTVNFILQKIVATLSVWGSEPQLISDTLELLIDMAEQRSRAVYVSQSEVLWKLATLESNQEHPVSTLSPLARRQFMKAMILAGCGIKDSNREEQYWKLLLRSNHERFLMLVESPDYIAGKELSRQQFLYHLETLIGVATATQNTIAKEMFQFMAPLLNHVIKAVDIHHNYEDIITTSFELFSEVVSKMLPYLKTADSNTLYQLCLSAIQTYARHNLGRQCISADDEQETKFKDIILIMEMLTNLMSKDMLNFKKDDQETIGDHCIDGATVVVYGLELIVPLMSAEMLKFPVLCSCYFQLISYLADLYSEKFCQLPHQLFNSIMASIELGFNCYAKETVEHCFQTINNLAEYFLKISLASLNPQVQPNLQSTLGHFLKVLFKMLILDNFDLQLQEVGSTTLFCLICCNQDLYKDLVNQLIQVQPEEYKNRLLQAFNELTPPTLQLSVTRPNKITFRTNFDVFLNNVRGFLCVR</sequence>
<dbReference type="RefSeq" id="XP_055888986.1">
    <property type="nucleotide sequence ID" value="XM_056033011.1"/>
</dbReference>
<accession>A0A9W3ANY9</accession>
<evidence type="ECO:0000256" key="3">
    <source>
        <dbReference type="ARBA" id="ARBA00009466"/>
    </source>
</evidence>
<dbReference type="InterPro" id="IPR044189">
    <property type="entry name" value="XPO4/7-like"/>
</dbReference>
<dbReference type="Proteomes" id="UP001165740">
    <property type="component" value="Chromosome 6"/>
</dbReference>
<evidence type="ECO:0000256" key="4">
    <source>
        <dbReference type="ARBA" id="ARBA00022448"/>
    </source>
</evidence>
<dbReference type="InterPro" id="IPR011989">
    <property type="entry name" value="ARM-like"/>
</dbReference>
<dbReference type="GO" id="GO:0005737">
    <property type="term" value="C:cytoplasm"/>
    <property type="evidence" value="ECO:0007669"/>
    <property type="project" value="UniProtKB-SubCell"/>
</dbReference>
<protein>
    <recommendedName>
        <fullName evidence="8">Exportin-4</fullName>
    </recommendedName>
</protein>
<proteinExistence type="inferred from homology"/>
<evidence type="ECO:0000256" key="7">
    <source>
        <dbReference type="ARBA" id="ARBA00023242"/>
    </source>
</evidence>
<dbReference type="PANTHER" id="PTHR12596">
    <property type="entry name" value="EXPORTIN 4,7-RELATED"/>
    <property type="match status" value="1"/>
</dbReference>
<comment type="similarity">
    <text evidence="3">Belongs to the exportin family.</text>
</comment>
<evidence type="ECO:0000256" key="6">
    <source>
        <dbReference type="ARBA" id="ARBA00022927"/>
    </source>
</evidence>
<evidence type="ECO:0000256" key="2">
    <source>
        <dbReference type="ARBA" id="ARBA00004496"/>
    </source>
</evidence>
<evidence type="ECO:0000313" key="11">
    <source>
        <dbReference type="RefSeq" id="XP_055888986.1"/>
    </source>
</evidence>
<dbReference type="FunFam" id="1.25.10.10:FF:000130">
    <property type="entry name" value="Exportin 4"/>
    <property type="match status" value="1"/>
</dbReference>
<dbReference type="OMA" id="SCKSIFH"/>